<dbReference type="Proteomes" id="UP000076625">
    <property type="component" value="Unassembled WGS sequence"/>
</dbReference>
<sequence length="141" mass="14831">MKMLSTLLIAALALPLPALAADGVLFKNPQCGCCTAWAEHLAKNGVALKVEERQDLAAQRTRLGVPAELGSCHTAKIGGYVFEGHVPADLVKKVLKEKPAIAGLAVPGMPPGSPGMEGPTKVAYQVIAFDKQGRRSVYATR</sequence>
<name>A0A163CY03_9NEIS</name>
<dbReference type="EMBL" id="LQQU01000013">
    <property type="protein sequence ID" value="KZE33446.1"/>
    <property type="molecule type" value="Genomic_DNA"/>
</dbReference>
<feature type="chain" id="PRO_5007842164" description="Metal-binding protein" evidence="1">
    <location>
        <begin position="21"/>
        <end position="141"/>
    </location>
</feature>
<evidence type="ECO:0000313" key="3">
    <source>
        <dbReference type="Proteomes" id="UP000076625"/>
    </source>
</evidence>
<dbReference type="RefSeq" id="WP_066610734.1">
    <property type="nucleotide sequence ID" value="NZ_LQQU01000013.1"/>
</dbReference>
<protein>
    <recommendedName>
        <fullName evidence="4">Metal-binding protein</fullName>
    </recommendedName>
</protein>
<proteinExistence type="predicted"/>
<dbReference type="InterPro" id="IPR007332">
    <property type="entry name" value="DUF411"/>
</dbReference>
<evidence type="ECO:0000313" key="2">
    <source>
        <dbReference type="EMBL" id="KZE33446.1"/>
    </source>
</evidence>
<reference evidence="3" key="1">
    <citation type="submission" date="2016-01" db="EMBL/GenBank/DDBJ databases">
        <title>Draft genome of Chromobacterium sp. F49.</title>
        <authorList>
            <person name="Hong K.W."/>
        </authorList>
    </citation>
    <scope>NUCLEOTIDE SEQUENCE [LARGE SCALE GENOMIC DNA]</scope>
    <source>
        <strain evidence="3">CN10</strain>
    </source>
</reference>
<feature type="signal peptide" evidence="1">
    <location>
        <begin position="1"/>
        <end position="20"/>
    </location>
</feature>
<dbReference type="InterPro" id="IPR036249">
    <property type="entry name" value="Thioredoxin-like_sf"/>
</dbReference>
<dbReference type="AlphaFoldDB" id="A0A163CY03"/>
<dbReference type="SUPFAM" id="SSF52833">
    <property type="entry name" value="Thioredoxin-like"/>
    <property type="match status" value="1"/>
</dbReference>
<comment type="caution">
    <text evidence="2">The sequence shown here is derived from an EMBL/GenBank/DDBJ whole genome shotgun (WGS) entry which is preliminary data.</text>
</comment>
<gene>
    <name evidence="2" type="ORF">AVW16_07840</name>
</gene>
<accession>A0A163CY03</accession>
<dbReference type="Pfam" id="PF04214">
    <property type="entry name" value="DUF411"/>
    <property type="match status" value="1"/>
</dbReference>
<keyword evidence="1" id="KW-0732">Signal</keyword>
<dbReference type="OrthoDB" id="14727at2"/>
<organism evidence="2 3">
    <name type="scientific">Crenobacter luteus</name>
    <dbReference type="NCBI Taxonomy" id="1452487"/>
    <lineage>
        <taxon>Bacteria</taxon>
        <taxon>Pseudomonadati</taxon>
        <taxon>Pseudomonadota</taxon>
        <taxon>Betaproteobacteria</taxon>
        <taxon>Neisseriales</taxon>
        <taxon>Neisseriaceae</taxon>
        <taxon>Crenobacter</taxon>
    </lineage>
</organism>
<evidence type="ECO:0008006" key="4">
    <source>
        <dbReference type="Google" id="ProtNLM"/>
    </source>
</evidence>
<evidence type="ECO:0000256" key="1">
    <source>
        <dbReference type="SAM" id="SignalP"/>
    </source>
</evidence>
<dbReference type="STRING" id="1452487.AVW16_07840"/>
<keyword evidence="3" id="KW-1185">Reference proteome</keyword>